<protein>
    <submittedName>
        <fullName evidence="1">Uncharacterized protein</fullName>
    </submittedName>
</protein>
<dbReference type="AlphaFoldDB" id="A0ABC8V1Q7"/>
<keyword evidence="2" id="KW-1185">Reference proteome</keyword>
<proteinExistence type="predicted"/>
<dbReference type="EMBL" id="CAUOFW020009860">
    <property type="protein sequence ID" value="CAK9187250.1"/>
    <property type="molecule type" value="Genomic_DNA"/>
</dbReference>
<name>A0ABC8V1Q7_9AQUA</name>
<sequence length="101" mass="11233">MPEKNPVRGRVISSQVAVITLEPVAVVAKFSGGPRFRSNSASGNRSRSAARFTPYKRGDIESEWSHDLYDDGYIAKRTEYDAVGTKVLVSNLDFALQNLIW</sequence>
<feature type="non-terminal residue" evidence="1">
    <location>
        <position position="101"/>
    </location>
</feature>
<dbReference type="Proteomes" id="UP001642360">
    <property type="component" value="Unassembled WGS sequence"/>
</dbReference>
<evidence type="ECO:0000313" key="2">
    <source>
        <dbReference type="Proteomes" id="UP001642360"/>
    </source>
</evidence>
<accession>A0ABC8V1Q7</accession>
<reference evidence="1 2" key="1">
    <citation type="submission" date="2024-02" db="EMBL/GenBank/DDBJ databases">
        <authorList>
            <person name="Vignale AGUSTIN F."/>
            <person name="Sosa J E."/>
            <person name="Modenutti C."/>
        </authorList>
    </citation>
    <scope>NUCLEOTIDE SEQUENCE [LARGE SCALE GENOMIC DNA]</scope>
</reference>
<comment type="caution">
    <text evidence="1">The sequence shown here is derived from an EMBL/GenBank/DDBJ whole genome shotgun (WGS) entry which is preliminary data.</text>
</comment>
<gene>
    <name evidence="1" type="ORF">ILEXP_LOCUS57758</name>
</gene>
<organism evidence="1 2">
    <name type="scientific">Ilex paraguariensis</name>
    <name type="common">yerba mate</name>
    <dbReference type="NCBI Taxonomy" id="185542"/>
    <lineage>
        <taxon>Eukaryota</taxon>
        <taxon>Viridiplantae</taxon>
        <taxon>Streptophyta</taxon>
        <taxon>Embryophyta</taxon>
        <taxon>Tracheophyta</taxon>
        <taxon>Spermatophyta</taxon>
        <taxon>Magnoliopsida</taxon>
        <taxon>eudicotyledons</taxon>
        <taxon>Gunneridae</taxon>
        <taxon>Pentapetalae</taxon>
        <taxon>asterids</taxon>
        <taxon>campanulids</taxon>
        <taxon>Aquifoliales</taxon>
        <taxon>Aquifoliaceae</taxon>
        <taxon>Ilex</taxon>
    </lineage>
</organism>
<evidence type="ECO:0000313" key="1">
    <source>
        <dbReference type="EMBL" id="CAK9187250.1"/>
    </source>
</evidence>